<evidence type="ECO:0000313" key="1">
    <source>
        <dbReference type="EMBL" id="XDI07012.1"/>
    </source>
</evidence>
<organism evidence="1">
    <name type="scientific">Herbiconiux sp. A18JL235</name>
    <dbReference type="NCBI Taxonomy" id="3152363"/>
    <lineage>
        <taxon>Bacteria</taxon>
        <taxon>Bacillati</taxon>
        <taxon>Actinomycetota</taxon>
        <taxon>Actinomycetes</taxon>
        <taxon>Micrococcales</taxon>
        <taxon>Microbacteriaceae</taxon>
        <taxon>Herbiconiux</taxon>
    </lineage>
</organism>
<keyword evidence="1" id="KW-0378">Hydrolase</keyword>
<dbReference type="Gene3D" id="3.40.50.1820">
    <property type="entry name" value="alpha/beta hydrolase"/>
    <property type="match status" value="1"/>
</dbReference>
<gene>
    <name evidence="1" type="ORF">ABFY20_07910</name>
</gene>
<dbReference type="EMBL" id="CP162511">
    <property type="protein sequence ID" value="XDI07012.1"/>
    <property type="molecule type" value="Genomic_DNA"/>
</dbReference>
<sequence>MTTEDWVEPTAALRGSIVVLAGRGEHRAVYRRFAARLAYDGYRVAVIADAAADLDDTVAEATRLLGERTDVPRVLVGSDTGASVAATLLAQGLVFADVAVLAGLPVDAPGRAGELDWSDELEARSACPVHRGVLAEPGAVDHGALARRHPLLDSVDARTLAGVLVPVLTVHGSADVISPAGTAAAVYEAAPEIESYLVEGGRHDILNDVTHRSVAATIVLFLERLRNPGRERVVVPARDALPLATMKI</sequence>
<reference evidence="1" key="1">
    <citation type="submission" date="2024-05" db="EMBL/GenBank/DDBJ databases">
        <title>Herbiconiux sp. A18JL235.</title>
        <authorList>
            <person name="Zhang G."/>
        </authorList>
    </citation>
    <scope>NUCLEOTIDE SEQUENCE</scope>
    <source>
        <strain evidence="1">A18JL235</strain>
    </source>
</reference>
<protein>
    <submittedName>
        <fullName evidence="1">Alpha/beta hydrolase</fullName>
    </submittedName>
</protein>
<dbReference type="SUPFAM" id="SSF53474">
    <property type="entry name" value="alpha/beta-Hydrolases"/>
    <property type="match status" value="1"/>
</dbReference>
<dbReference type="InterPro" id="IPR029058">
    <property type="entry name" value="AB_hydrolase_fold"/>
</dbReference>
<dbReference type="RefSeq" id="WP_368499388.1">
    <property type="nucleotide sequence ID" value="NZ_CP162511.1"/>
</dbReference>
<accession>A0AB39BK79</accession>
<dbReference type="AlphaFoldDB" id="A0AB39BK79"/>
<name>A0AB39BK79_9MICO</name>
<dbReference type="GO" id="GO:0016787">
    <property type="term" value="F:hydrolase activity"/>
    <property type="evidence" value="ECO:0007669"/>
    <property type="project" value="UniProtKB-KW"/>
</dbReference>
<proteinExistence type="predicted"/>